<feature type="compositionally biased region" description="Acidic residues" evidence="1">
    <location>
        <begin position="87"/>
        <end position="116"/>
    </location>
</feature>
<keyword evidence="3" id="KW-1185">Reference proteome</keyword>
<name>A0A8S0PE47_OLEEU</name>
<dbReference type="Gramene" id="OE9A088953T1">
    <property type="protein sequence ID" value="OE9A088953C1"/>
    <property type="gene ID" value="OE9A088953"/>
</dbReference>
<accession>A0A8S0PE47</accession>
<sequence length="116" mass="13485">MSGIIHNIEEKIEHKITEVLHIGHKEVDKHHGDEHKPDERKVENGGHGEQLKEIMHKIKKKMHGHCRGQGHGKKKHDGERHHHEEGEEREEGEVEKEASESECEKEEEGGELEFDF</sequence>
<dbReference type="AlphaFoldDB" id="A0A8S0PE47"/>
<protein>
    <submittedName>
        <fullName evidence="2">Uncharacterized protein</fullName>
    </submittedName>
</protein>
<feature type="compositionally biased region" description="Basic and acidic residues" evidence="1">
    <location>
        <begin position="24"/>
        <end position="56"/>
    </location>
</feature>
<feature type="compositionally biased region" description="Basic residues" evidence="1">
    <location>
        <begin position="57"/>
        <end position="75"/>
    </location>
</feature>
<evidence type="ECO:0000256" key="1">
    <source>
        <dbReference type="SAM" id="MobiDB-lite"/>
    </source>
</evidence>
<dbReference type="Proteomes" id="UP000594638">
    <property type="component" value="Unassembled WGS sequence"/>
</dbReference>
<proteinExistence type="predicted"/>
<comment type="caution">
    <text evidence="2">The sequence shown here is derived from an EMBL/GenBank/DDBJ whole genome shotgun (WGS) entry which is preliminary data.</text>
</comment>
<evidence type="ECO:0000313" key="2">
    <source>
        <dbReference type="EMBL" id="CAA2938140.1"/>
    </source>
</evidence>
<feature type="compositionally biased region" description="Basic and acidic residues" evidence="1">
    <location>
        <begin position="76"/>
        <end position="86"/>
    </location>
</feature>
<organism evidence="2 3">
    <name type="scientific">Olea europaea subsp. europaea</name>
    <dbReference type="NCBI Taxonomy" id="158383"/>
    <lineage>
        <taxon>Eukaryota</taxon>
        <taxon>Viridiplantae</taxon>
        <taxon>Streptophyta</taxon>
        <taxon>Embryophyta</taxon>
        <taxon>Tracheophyta</taxon>
        <taxon>Spermatophyta</taxon>
        <taxon>Magnoliopsida</taxon>
        <taxon>eudicotyledons</taxon>
        <taxon>Gunneridae</taxon>
        <taxon>Pentapetalae</taxon>
        <taxon>asterids</taxon>
        <taxon>lamiids</taxon>
        <taxon>Lamiales</taxon>
        <taxon>Oleaceae</taxon>
        <taxon>Oleeae</taxon>
        <taxon>Olea</taxon>
    </lineage>
</organism>
<reference evidence="2 3" key="1">
    <citation type="submission" date="2019-12" db="EMBL/GenBank/DDBJ databases">
        <authorList>
            <person name="Alioto T."/>
            <person name="Alioto T."/>
            <person name="Gomez Garrido J."/>
        </authorList>
    </citation>
    <scope>NUCLEOTIDE SEQUENCE [LARGE SCALE GENOMIC DNA]</scope>
</reference>
<feature type="region of interest" description="Disordered" evidence="1">
    <location>
        <begin position="24"/>
        <end position="116"/>
    </location>
</feature>
<evidence type="ECO:0000313" key="3">
    <source>
        <dbReference type="Proteomes" id="UP000594638"/>
    </source>
</evidence>
<dbReference type="EMBL" id="CACTIH010000032">
    <property type="protein sequence ID" value="CAA2938140.1"/>
    <property type="molecule type" value="Genomic_DNA"/>
</dbReference>
<gene>
    <name evidence="2" type="ORF">OLEA9_A088953</name>
</gene>